<dbReference type="GO" id="GO:0016747">
    <property type="term" value="F:acyltransferase activity, transferring groups other than amino-acyl groups"/>
    <property type="evidence" value="ECO:0007669"/>
    <property type="project" value="InterPro"/>
</dbReference>
<dbReference type="InterPro" id="IPR051531">
    <property type="entry name" value="N-acetyltransferase"/>
</dbReference>
<evidence type="ECO:0000313" key="2">
    <source>
        <dbReference type="EMBL" id="SHH18928.1"/>
    </source>
</evidence>
<evidence type="ECO:0000259" key="1">
    <source>
        <dbReference type="PROSITE" id="PS51186"/>
    </source>
</evidence>
<dbReference type="PANTHER" id="PTHR43792">
    <property type="entry name" value="GNAT FAMILY, PUTATIVE (AFU_ORTHOLOGUE AFUA_3G00765)-RELATED-RELATED"/>
    <property type="match status" value="1"/>
</dbReference>
<reference evidence="2 3" key="1">
    <citation type="submission" date="2016-11" db="EMBL/GenBank/DDBJ databases">
        <authorList>
            <person name="Jaros S."/>
            <person name="Januszkiewicz K."/>
            <person name="Wedrychowicz H."/>
        </authorList>
    </citation>
    <scope>NUCLEOTIDE SEQUENCE [LARGE SCALE GENOMIC DNA]</scope>
    <source>
        <strain evidence="2 3">DSM 16917</strain>
    </source>
</reference>
<dbReference type="STRING" id="299255.SAMN02745129_1405"/>
<keyword evidence="3" id="KW-1185">Reference proteome</keyword>
<dbReference type="Gene3D" id="3.40.630.30">
    <property type="match status" value="1"/>
</dbReference>
<name>A0A1M5QYH1_9GAMM</name>
<evidence type="ECO:0000313" key="3">
    <source>
        <dbReference type="Proteomes" id="UP000184268"/>
    </source>
</evidence>
<dbReference type="Pfam" id="PF13302">
    <property type="entry name" value="Acetyltransf_3"/>
    <property type="match status" value="1"/>
</dbReference>
<organism evidence="2 3">
    <name type="scientific">Ferrimonas marina</name>
    <dbReference type="NCBI Taxonomy" id="299255"/>
    <lineage>
        <taxon>Bacteria</taxon>
        <taxon>Pseudomonadati</taxon>
        <taxon>Pseudomonadota</taxon>
        <taxon>Gammaproteobacteria</taxon>
        <taxon>Alteromonadales</taxon>
        <taxon>Ferrimonadaceae</taxon>
        <taxon>Ferrimonas</taxon>
    </lineage>
</organism>
<feature type="domain" description="N-acetyltransferase" evidence="1">
    <location>
        <begin position="1"/>
        <end position="163"/>
    </location>
</feature>
<keyword evidence="2" id="KW-0808">Transferase</keyword>
<accession>A0A1M5QYH1</accession>
<dbReference type="AlphaFoldDB" id="A0A1M5QYH1"/>
<proteinExistence type="predicted"/>
<gene>
    <name evidence="2" type="ORF">SAMN02745129_1405</name>
</gene>
<dbReference type="OrthoDB" id="7852312at2"/>
<dbReference type="RefSeq" id="WP_067657967.1">
    <property type="nucleotide sequence ID" value="NZ_FQXG01000002.1"/>
</dbReference>
<dbReference type="InterPro" id="IPR000182">
    <property type="entry name" value="GNAT_dom"/>
</dbReference>
<dbReference type="Proteomes" id="UP000184268">
    <property type="component" value="Unassembled WGS sequence"/>
</dbReference>
<dbReference type="InterPro" id="IPR016181">
    <property type="entry name" value="Acyl_CoA_acyltransferase"/>
</dbReference>
<dbReference type="SUPFAM" id="SSF55729">
    <property type="entry name" value="Acyl-CoA N-acyltransferases (Nat)"/>
    <property type="match status" value="1"/>
</dbReference>
<dbReference type="EMBL" id="FQXG01000002">
    <property type="protein sequence ID" value="SHH18928.1"/>
    <property type="molecule type" value="Genomic_DNA"/>
</dbReference>
<dbReference type="PANTHER" id="PTHR43792:SF1">
    <property type="entry name" value="N-ACETYLTRANSFERASE DOMAIN-CONTAINING PROTEIN"/>
    <property type="match status" value="1"/>
</dbReference>
<sequence>MLRPLSSDDLPLLTRLYGDPDRMRHIDRVMTDAQIRQLLAERLQPWCWGDSHWCSQVILHQGEPAGIIGWRQLPMSEATVELGFMLLPGFEGLGLVQRSLAAIRLSHWQPLGIERAVALCAEANLACQRSLKRAGFRCLERFADSLKLEGQWCASLMFSQDLAATPCPGSVALCGS</sequence>
<protein>
    <submittedName>
        <fullName evidence="2">Protein N-acetyltransferase, RimJ/RimL family</fullName>
    </submittedName>
</protein>
<dbReference type="PROSITE" id="PS51186">
    <property type="entry name" value="GNAT"/>
    <property type="match status" value="1"/>
</dbReference>